<dbReference type="GO" id="GO:0000978">
    <property type="term" value="F:RNA polymerase II cis-regulatory region sequence-specific DNA binding"/>
    <property type="evidence" value="ECO:0007669"/>
    <property type="project" value="InterPro"/>
</dbReference>
<evidence type="ECO:0000256" key="3">
    <source>
        <dbReference type="ARBA" id="ARBA00022737"/>
    </source>
</evidence>
<dbReference type="GO" id="GO:0006351">
    <property type="term" value="P:DNA-templated transcription"/>
    <property type="evidence" value="ECO:0007669"/>
    <property type="project" value="InterPro"/>
</dbReference>
<feature type="compositionally biased region" description="Low complexity" evidence="8">
    <location>
        <begin position="247"/>
        <end position="262"/>
    </location>
</feature>
<gene>
    <name evidence="10" type="ORF">T310_5104</name>
</gene>
<sequence length="902" mass="98920">MSNSSVQPPAYRPVAHVSSPGSRLGTRHWSNQLSSPPESTTEVNTTTTRPLPTGGRPRHSSTSSTSSIADSVSSMPYSSPVLASHKKQSHNYLTRPAPPTSHPTTSLAPADNNNNNSTRRTPNIMGDIPLPITYTPTTHRISKAKKGKRVHACEFPGCNKVFTRAEHRRRHELNHNPEASFRCTYAGCRKAFHRSDLLARHMERHELDAQSEGGSGRHWRQQSKSSVTSAPTTMVSQMPPIEATSASYPSSQASTPMSSASSVVGTPDLSGDLSLSWNGMEIPLQPRPTVFGSHIRDSADDLSFYSSPDTCASPASDTTGFVMQPSSAPTSVMEPFASGVFHQDLTASPIQLPATTSREWDGLDAVSAPPMMPLSLDGSDMMQPVEPPVPIPLSNLDGDEWFALRRELTSAPGVVSGNDGMEIVDTVKWQDCFECYWQHFHPLFPIVHRPTFFATKPSPLLAGAMVAIGSQYDTRPNAKEYSLALLEACLKLLSKRPPITSRSRVTDIQAVFLLEFLSKFRSRKADVQVSHRFRSLYGSFMQDRHWVSQNPLAVLNTLPRLPNADALKRAQKFWVEHEARRRVLQAAFILDIQQSVLFGQPPVLLQPSSGTTGVWEQGSRTIDLPFPCSSDLWESRQVEDWLRLAKAYSPASLASVAATFGEPTGLKAEQIDPFQSMLLLAYNLSGRAQSRDLEGSLAKFANTLENVAGSQQTGAPLPALSSPHSRTLFSHHALLAARYTPVQALLTVSGESWLFNRKLPQEGDFRVAKDVLRQWVSDTDDVKKAVWHAVRALQYVVLVDTAAPTGSWSSFQPMPQGTEPLGMLQTDWSLYICALICWAYGFDASSSASATHHESSSNTELARAYVQAMVSIAPTWEGMSRESIPARVRCNTVPLLGVPAQY</sequence>
<reference evidence="10 11" key="1">
    <citation type="submission" date="2015-04" db="EMBL/GenBank/DDBJ databases">
        <authorList>
            <person name="Heijne W.H."/>
            <person name="Fedorova N.D."/>
            <person name="Nierman W.C."/>
            <person name="Vollebregt A.W."/>
            <person name="Zhao Z."/>
            <person name="Wu L."/>
            <person name="Kumar M."/>
            <person name="Stam H."/>
            <person name="van den Berg M.A."/>
            <person name="Pel H.J."/>
        </authorList>
    </citation>
    <scope>NUCLEOTIDE SEQUENCE [LARGE SCALE GENOMIC DNA]</scope>
    <source>
        <strain evidence="10 11">CBS 393.64</strain>
    </source>
</reference>
<evidence type="ECO:0000313" key="11">
    <source>
        <dbReference type="Proteomes" id="UP000053958"/>
    </source>
</evidence>
<accession>A0A0F4YSN6</accession>
<keyword evidence="3" id="KW-0677">Repeat</keyword>
<feature type="domain" description="C2H2-type" evidence="9">
    <location>
        <begin position="181"/>
        <end position="210"/>
    </location>
</feature>
<dbReference type="PROSITE" id="PS00028">
    <property type="entry name" value="ZINC_FINGER_C2H2_1"/>
    <property type="match status" value="2"/>
</dbReference>
<organism evidence="10 11">
    <name type="scientific">Rasamsonia emersonii (strain ATCC 16479 / CBS 393.64 / IMI 116815)</name>
    <dbReference type="NCBI Taxonomy" id="1408163"/>
    <lineage>
        <taxon>Eukaryota</taxon>
        <taxon>Fungi</taxon>
        <taxon>Dikarya</taxon>
        <taxon>Ascomycota</taxon>
        <taxon>Pezizomycotina</taxon>
        <taxon>Eurotiomycetes</taxon>
        <taxon>Eurotiomycetidae</taxon>
        <taxon>Eurotiales</taxon>
        <taxon>Trichocomaceae</taxon>
        <taxon>Rasamsonia</taxon>
    </lineage>
</organism>
<evidence type="ECO:0000256" key="8">
    <source>
        <dbReference type="SAM" id="MobiDB-lite"/>
    </source>
</evidence>
<keyword evidence="2" id="KW-0479">Metal-binding</keyword>
<evidence type="ECO:0000256" key="2">
    <source>
        <dbReference type="ARBA" id="ARBA00022723"/>
    </source>
</evidence>
<dbReference type="Pfam" id="PF00096">
    <property type="entry name" value="zf-C2H2"/>
    <property type="match status" value="1"/>
</dbReference>
<dbReference type="GO" id="GO:0005634">
    <property type="term" value="C:nucleus"/>
    <property type="evidence" value="ECO:0007669"/>
    <property type="project" value="UniProtKB-SubCell"/>
</dbReference>
<feature type="region of interest" description="Disordered" evidence="8">
    <location>
        <begin position="207"/>
        <end position="265"/>
    </location>
</feature>
<dbReference type="STRING" id="1408163.A0A0F4YSN6"/>
<dbReference type="GO" id="GO:0000981">
    <property type="term" value="F:DNA-binding transcription factor activity, RNA polymerase II-specific"/>
    <property type="evidence" value="ECO:0007669"/>
    <property type="project" value="InterPro"/>
</dbReference>
<dbReference type="RefSeq" id="XP_013327478.1">
    <property type="nucleotide sequence ID" value="XM_013472024.1"/>
</dbReference>
<evidence type="ECO:0000313" key="10">
    <source>
        <dbReference type="EMBL" id="KKA20866.1"/>
    </source>
</evidence>
<dbReference type="Proteomes" id="UP000053958">
    <property type="component" value="Unassembled WGS sequence"/>
</dbReference>
<comment type="subcellular location">
    <subcellularLocation>
        <location evidence="1">Nucleus</location>
    </subcellularLocation>
</comment>
<dbReference type="Pfam" id="PF04082">
    <property type="entry name" value="Fungal_trans"/>
    <property type="match status" value="1"/>
</dbReference>
<keyword evidence="11" id="KW-1185">Reference proteome</keyword>
<evidence type="ECO:0000256" key="6">
    <source>
        <dbReference type="ARBA" id="ARBA00023242"/>
    </source>
</evidence>
<feature type="region of interest" description="Disordered" evidence="8">
    <location>
        <begin position="1"/>
        <end position="129"/>
    </location>
</feature>
<dbReference type="CDD" id="cd12148">
    <property type="entry name" value="fungal_TF_MHR"/>
    <property type="match status" value="1"/>
</dbReference>
<dbReference type="InterPro" id="IPR051059">
    <property type="entry name" value="VerF-like"/>
</dbReference>
<dbReference type="PANTHER" id="PTHR40626">
    <property type="entry name" value="MIP31509P"/>
    <property type="match status" value="1"/>
</dbReference>
<keyword evidence="6" id="KW-0539">Nucleus</keyword>
<evidence type="ECO:0000256" key="4">
    <source>
        <dbReference type="ARBA" id="ARBA00022771"/>
    </source>
</evidence>
<dbReference type="InterPro" id="IPR036236">
    <property type="entry name" value="Znf_C2H2_sf"/>
</dbReference>
<dbReference type="EMBL" id="LASV01000223">
    <property type="protein sequence ID" value="KKA20866.1"/>
    <property type="molecule type" value="Genomic_DNA"/>
</dbReference>
<comment type="caution">
    <text evidence="10">The sequence shown here is derived from an EMBL/GenBank/DDBJ whole genome shotgun (WGS) entry which is preliminary data.</text>
</comment>
<keyword evidence="4 7" id="KW-0863">Zinc-finger</keyword>
<dbReference type="OrthoDB" id="6077919at2759"/>
<dbReference type="InterPro" id="IPR013087">
    <property type="entry name" value="Znf_C2H2_type"/>
</dbReference>
<evidence type="ECO:0000256" key="7">
    <source>
        <dbReference type="PROSITE-ProRule" id="PRU00042"/>
    </source>
</evidence>
<dbReference type="AlphaFoldDB" id="A0A0F4YSN6"/>
<dbReference type="GeneID" id="25317449"/>
<protein>
    <submittedName>
        <fullName evidence="10">C2H2 finger domain protein</fullName>
    </submittedName>
</protein>
<dbReference type="InterPro" id="IPR007219">
    <property type="entry name" value="XnlR_reg_dom"/>
</dbReference>
<proteinExistence type="predicted"/>
<dbReference type="Gene3D" id="3.30.160.60">
    <property type="entry name" value="Classic Zinc Finger"/>
    <property type="match status" value="2"/>
</dbReference>
<feature type="compositionally biased region" description="Low complexity" evidence="8">
    <location>
        <begin position="35"/>
        <end position="74"/>
    </location>
</feature>
<dbReference type="GO" id="GO:0000785">
    <property type="term" value="C:chromatin"/>
    <property type="evidence" value="ECO:0007669"/>
    <property type="project" value="TreeGrafter"/>
</dbReference>
<dbReference type="SMART" id="SM00355">
    <property type="entry name" value="ZnF_C2H2"/>
    <property type="match status" value="2"/>
</dbReference>
<feature type="compositionally biased region" description="Polar residues" evidence="8">
    <location>
        <begin position="222"/>
        <end position="236"/>
    </location>
</feature>
<dbReference type="GO" id="GO:0008270">
    <property type="term" value="F:zinc ion binding"/>
    <property type="evidence" value="ECO:0007669"/>
    <property type="project" value="UniProtKB-KW"/>
</dbReference>
<dbReference type="PROSITE" id="PS50157">
    <property type="entry name" value="ZINC_FINGER_C2H2_2"/>
    <property type="match status" value="2"/>
</dbReference>
<evidence type="ECO:0000256" key="5">
    <source>
        <dbReference type="ARBA" id="ARBA00022833"/>
    </source>
</evidence>
<name>A0A0F4YSN6_RASE3</name>
<evidence type="ECO:0000259" key="9">
    <source>
        <dbReference type="PROSITE" id="PS50157"/>
    </source>
</evidence>
<evidence type="ECO:0000256" key="1">
    <source>
        <dbReference type="ARBA" id="ARBA00004123"/>
    </source>
</evidence>
<keyword evidence="5" id="KW-0862">Zinc</keyword>
<dbReference type="PANTHER" id="PTHR40626:SF30">
    <property type="entry name" value="FINGER DOMAIN PROTEIN, PUTATIVE (AFU_ORTHOLOGUE AFUA_4G13600)-RELATED"/>
    <property type="match status" value="1"/>
</dbReference>
<feature type="domain" description="C2H2-type" evidence="9">
    <location>
        <begin position="151"/>
        <end position="180"/>
    </location>
</feature>
<dbReference type="SUPFAM" id="SSF57667">
    <property type="entry name" value="beta-beta-alpha zinc fingers"/>
    <property type="match status" value="1"/>
</dbReference>